<dbReference type="Gene3D" id="3.40.50.720">
    <property type="entry name" value="NAD(P)-binding Rossmann-like Domain"/>
    <property type="match status" value="1"/>
</dbReference>
<dbReference type="InterPro" id="IPR005097">
    <property type="entry name" value="Sacchrp_dh_NADP-bd"/>
</dbReference>
<dbReference type="GO" id="GO:0005739">
    <property type="term" value="C:mitochondrion"/>
    <property type="evidence" value="ECO:0007669"/>
    <property type="project" value="TreeGrafter"/>
</dbReference>
<dbReference type="SUPFAM" id="SSF51735">
    <property type="entry name" value="NAD(P)-binding Rossmann-fold domains"/>
    <property type="match status" value="1"/>
</dbReference>
<gene>
    <name evidence="4" type="ORF">WA026_005666</name>
</gene>
<dbReference type="GO" id="GO:0009247">
    <property type="term" value="P:glycolipid biosynthetic process"/>
    <property type="evidence" value="ECO:0007669"/>
    <property type="project" value="TreeGrafter"/>
</dbReference>
<protein>
    <recommendedName>
        <fullName evidence="3">Saccharopine dehydrogenase NADP binding domain-containing protein</fullName>
    </recommendedName>
</protein>
<feature type="domain" description="Saccharopine dehydrogenase NADP binding" evidence="3">
    <location>
        <begin position="16"/>
        <end position="141"/>
    </location>
</feature>
<comment type="similarity">
    <text evidence="1">Belongs to the saccharopine dehydrogenase family.</text>
</comment>
<dbReference type="Proteomes" id="UP001431783">
    <property type="component" value="Unassembled WGS sequence"/>
</dbReference>
<evidence type="ECO:0000313" key="5">
    <source>
        <dbReference type="Proteomes" id="UP001431783"/>
    </source>
</evidence>
<evidence type="ECO:0000259" key="3">
    <source>
        <dbReference type="Pfam" id="PF03435"/>
    </source>
</evidence>
<comment type="caution">
    <text evidence="4">The sequence shown here is derived from an EMBL/GenBank/DDBJ whole genome shotgun (WGS) entry which is preliminary data.</text>
</comment>
<keyword evidence="2" id="KW-0472">Membrane</keyword>
<proteinExistence type="inferred from homology"/>
<evidence type="ECO:0000256" key="1">
    <source>
        <dbReference type="ARBA" id="ARBA00038048"/>
    </source>
</evidence>
<dbReference type="AlphaFoldDB" id="A0AAW1U3X5"/>
<feature type="transmembrane region" description="Helical" evidence="2">
    <location>
        <begin position="278"/>
        <end position="297"/>
    </location>
</feature>
<dbReference type="GO" id="GO:0005886">
    <property type="term" value="C:plasma membrane"/>
    <property type="evidence" value="ECO:0007669"/>
    <property type="project" value="TreeGrafter"/>
</dbReference>
<dbReference type="EMBL" id="JARQZJ010000032">
    <property type="protein sequence ID" value="KAK9874850.1"/>
    <property type="molecule type" value="Genomic_DNA"/>
</dbReference>
<name>A0AAW1U3X5_9CUCU</name>
<reference evidence="4 5" key="1">
    <citation type="submission" date="2023-03" db="EMBL/GenBank/DDBJ databases">
        <title>Genome insight into feeding habits of ladybird beetles.</title>
        <authorList>
            <person name="Li H.-S."/>
            <person name="Huang Y.-H."/>
            <person name="Pang H."/>
        </authorList>
    </citation>
    <scope>NUCLEOTIDE SEQUENCE [LARGE SCALE GENOMIC DNA]</scope>
    <source>
        <strain evidence="4">SYSU_2023b</strain>
        <tissue evidence="4">Whole body</tissue>
    </source>
</reference>
<keyword evidence="2" id="KW-1133">Transmembrane helix</keyword>
<dbReference type="GO" id="GO:0005811">
    <property type="term" value="C:lipid droplet"/>
    <property type="evidence" value="ECO:0007669"/>
    <property type="project" value="TreeGrafter"/>
</dbReference>
<sequence length="427" mass="48259">METRFDIILFGAAGLAGRYGVKYLRKLATQKNLTWAVAGRSETKINSILSQLEEETGDKTISKIPIILADMSDKKTIQAMTSKTRVLVNACGPLRTIGGIVVECCIETKTHYIDISGEENFMHKLRLEYHEEAKKAGIYVVSACGFHSVLYDLGVLQLQEKFPGSLNSADIFIKADRDVPSPGGPSYNVSSWKSIIDVTLNKRELKELAARLPPINTPKLKPQNSPRYIPFRHQFEEGWATMLKSCDIGVIQRTQQYMYQEKKLRPVQIQTYYMLKHLWYLFFVVTFGIIFTLLVYFEFGRKLLLKYPFIFSCGLFDNKEPLKEMIETTWFRITLLGKGWKNKTVKPGEEYSSEPDHGMIIQYKGIDLAYGTTGLCAALSGIIMASETSKIPKTYGVITPGVAFGETTFMQQLLENGISAEVKEFPL</sequence>
<keyword evidence="2" id="KW-0812">Transmembrane</keyword>
<accession>A0AAW1U3X5</accession>
<dbReference type="InterPro" id="IPR051276">
    <property type="entry name" value="Saccharopine_DH-like_oxidrdct"/>
</dbReference>
<dbReference type="Pfam" id="PF03435">
    <property type="entry name" value="Sacchrp_dh_NADP"/>
    <property type="match status" value="1"/>
</dbReference>
<evidence type="ECO:0000313" key="4">
    <source>
        <dbReference type="EMBL" id="KAK9874850.1"/>
    </source>
</evidence>
<dbReference type="InterPro" id="IPR036291">
    <property type="entry name" value="NAD(P)-bd_dom_sf"/>
</dbReference>
<keyword evidence="5" id="KW-1185">Reference proteome</keyword>
<organism evidence="4 5">
    <name type="scientific">Henosepilachna vigintioctopunctata</name>
    <dbReference type="NCBI Taxonomy" id="420089"/>
    <lineage>
        <taxon>Eukaryota</taxon>
        <taxon>Metazoa</taxon>
        <taxon>Ecdysozoa</taxon>
        <taxon>Arthropoda</taxon>
        <taxon>Hexapoda</taxon>
        <taxon>Insecta</taxon>
        <taxon>Pterygota</taxon>
        <taxon>Neoptera</taxon>
        <taxon>Endopterygota</taxon>
        <taxon>Coleoptera</taxon>
        <taxon>Polyphaga</taxon>
        <taxon>Cucujiformia</taxon>
        <taxon>Coccinelloidea</taxon>
        <taxon>Coccinellidae</taxon>
        <taxon>Epilachninae</taxon>
        <taxon>Epilachnini</taxon>
        <taxon>Henosepilachna</taxon>
    </lineage>
</organism>
<dbReference type="PANTHER" id="PTHR12286">
    <property type="entry name" value="SACCHAROPINE DEHYDROGENASE-LIKE OXIDOREDUCTASE"/>
    <property type="match status" value="1"/>
</dbReference>
<dbReference type="PANTHER" id="PTHR12286:SF5">
    <property type="entry name" value="SACCHAROPINE DEHYDROGENASE-LIKE OXIDOREDUCTASE"/>
    <property type="match status" value="1"/>
</dbReference>
<evidence type="ECO:0000256" key="2">
    <source>
        <dbReference type="SAM" id="Phobius"/>
    </source>
</evidence>